<dbReference type="InterPro" id="IPR021047">
    <property type="entry name" value="Mannosyltransferase_CMT1"/>
</dbReference>
<evidence type="ECO:0000313" key="3">
    <source>
        <dbReference type="Proteomes" id="UP000620124"/>
    </source>
</evidence>
<accession>A0A8H7CEJ3</accession>
<dbReference type="Pfam" id="PF11735">
    <property type="entry name" value="CAP59_mtransfer"/>
    <property type="match status" value="1"/>
</dbReference>
<keyword evidence="2" id="KW-0808">Transferase</keyword>
<dbReference type="GO" id="GO:0016740">
    <property type="term" value="F:transferase activity"/>
    <property type="evidence" value="ECO:0007669"/>
    <property type="project" value="UniProtKB-KW"/>
</dbReference>
<feature type="transmembrane region" description="Helical" evidence="1">
    <location>
        <begin position="69"/>
        <end position="90"/>
    </location>
</feature>
<keyword evidence="1" id="KW-1133">Transmembrane helix</keyword>
<protein>
    <submittedName>
        <fullName evidence="2">Glycosyltransferase family 69 protein</fullName>
    </submittedName>
</protein>
<dbReference type="AlphaFoldDB" id="A0A8H7CEJ3"/>
<proteinExistence type="predicted"/>
<sequence>MLGRPWPPAFPEARALFVTALATVPSWGFCMCIGYLVHSFELDDRGDGADSAPRRTVHRSTKPWREWNVALFPLCLGYFCFAIFGLYLLATYELPTDHRFKADVELANRVQKRSGYGKGEKIFIAAMFYNNAPVIPYWTQEITKLIHYLGPDNVFVSIVESYSSDATPTLLLSFDKALEAMGVPHRILTRDTSIPRPTSMLTAPPRIDFLAATRNLVIEPLVERGGYDRLLFSNDVFVEAEAIVELLHTRDGDYDMACGVDFHNRGNLSKLDCTAGCTTSGSCATGAGHLVSALWPYFLDDPSLHQSMNDEPVSAFTCWNGIVSIRAEPFLPPSLRSTAPGKQLSSAPLTPALPSTHPLYTPPHAGNTAEMTPASAPPLRFRASSSLATGECFSSESFNLPYDLQRVFALSDIYVNPRVITAYQWRFYVWFKYVLRHWVVKRWIERVERGRGVHLAKWVLGDPTEVWRWDGGECHPGPEHVLDGEERIGDESARIDDAGAALEGGALSWLAGDYGGSKAL</sequence>
<keyword evidence="3" id="KW-1185">Reference proteome</keyword>
<feature type="transmembrane region" description="Helical" evidence="1">
    <location>
        <begin position="15"/>
        <end position="37"/>
    </location>
</feature>
<reference evidence="2" key="1">
    <citation type="submission" date="2020-05" db="EMBL/GenBank/DDBJ databases">
        <title>Mycena genomes resolve the evolution of fungal bioluminescence.</title>
        <authorList>
            <person name="Tsai I.J."/>
        </authorList>
    </citation>
    <scope>NUCLEOTIDE SEQUENCE</scope>
    <source>
        <strain evidence="2">CCC161011</strain>
    </source>
</reference>
<dbReference type="OrthoDB" id="262547at2759"/>
<dbReference type="EMBL" id="JACAZI010000026">
    <property type="protein sequence ID" value="KAF7334689.1"/>
    <property type="molecule type" value="Genomic_DNA"/>
</dbReference>
<evidence type="ECO:0000313" key="2">
    <source>
        <dbReference type="EMBL" id="KAF7334689.1"/>
    </source>
</evidence>
<dbReference type="Proteomes" id="UP000620124">
    <property type="component" value="Unassembled WGS sequence"/>
</dbReference>
<organism evidence="2 3">
    <name type="scientific">Mycena venus</name>
    <dbReference type="NCBI Taxonomy" id="2733690"/>
    <lineage>
        <taxon>Eukaryota</taxon>
        <taxon>Fungi</taxon>
        <taxon>Dikarya</taxon>
        <taxon>Basidiomycota</taxon>
        <taxon>Agaricomycotina</taxon>
        <taxon>Agaricomycetes</taxon>
        <taxon>Agaricomycetidae</taxon>
        <taxon>Agaricales</taxon>
        <taxon>Marasmiineae</taxon>
        <taxon>Mycenaceae</taxon>
        <taxon>Mycena</taxon>
    </lineage>
</organism>
<evidence type="ECO:0000256" key="1">
    <source>
        <dbReference type="SAM" id="Phobius"/>
    </source>
</evidence>
<name>A0A8H7CEJ3_9AGAR</name>
<keyword evidence="1" id="KW-0472">Membrane</keyword>
<keyword evidence="1" id="KW-0812">Transmembrane</keyword>
<comment type="caution">
    <text evidence="2">The sequence shown here is derived from an EMBL/GenBank/DDBJ whole genome shotgun (WGS) entry which is preliminary data.</text>
</comment>
<gene>
    <name evidence="2" type="ORF">MVEN_02299600</name>
</gene>
<dbReference type="PANTHER" id="PTHR34144">
    <property type="entry name" value="CHROMOSOME 8, WHOLE GENOME SHOTGUN SEQUENCE"/>
    <property type="match status" value="1"/>
</dbReference>
<dbReference type="PANTHER" id="PTHR34144:SF7">
    <property type="entry name" value="EXPORT PROTEIN (CAP59), PUTATIVE (AFU_ORTHOLOGUE AFUA_7G05020)-RELATED"/>
    <property type="match status" value="1"/>
</dbReference>